<feature type="chain" id="PRO_5007108540" evidence="9">
    <location>
        <begin position="31"/>
        <end position="139"/>
    </location>
</feature>
<dbReference type="InterPro" id="IPR023549">
    <property type="entry name" value="Subtilisin_inhibitor"/>
</dbReference>
<dbReference type="EMBL" id="LMXB01000055">
    <property type="protein sequence ID" value="KUO19098.1"/>
    <property type="molecule type" value="Genomic_DNA"/>
</dbReference>
<dbReference type="InterPro" id="IPR036819">
    <property type="entry name" value="Subtilisin_inhibitor-like_sf"/>
</dbReference>
<comment type="subunit">
    <text evidence="3">Homodimer.</text>
</comment>
<evidence type="ECO:0000256" key="8">
    <source>
        <dbReference type="RuleBase" id="RU003471"/>
    </source>
</evidence>
<name>A0A101UYD3_9ACTN</name>
<evidence type="ECO:0000256" key="3">
    <source>
        <dbReference type="ARBA" id="ARBA00011738"/>
    </source>
</evidence>
<evidence type="ECO:0000256" key="5">
    <source>
        <dbReference type="ARBA" id="ARBA00022690"/>
    </source>
</evidence>
<dbReference type="SUPFAM" id="SSF55399">
    <property type="entry name" value="Subtilisin inhibitor"/>
    <property type="match status" value="1"/>
</dbReference>
<keyword evidence="9" id="KW-0732">Signal</keyword>
<dbReference type="Gene3D" id="3.30.350.10">
    <property type="entry name" value="Subtilisin inhibitor-like"/>
    <property type="match status" value="1"/>
</dbReference>
<feature type="signal peptide" evidence="9">
    <location>
        <begin position="1"/>
        <end position="30"/>
    </location>
</feature>
<evidence type="ECO:0000256" key="2">
    <source>
        <dbReference type="ARBA" id="ARBA00010472"/>
    </source>
</evidence>
<evidence type="ECO:0000313" key="11">
    <source>
        <dbReference type="EMBL" id="KUO19098.1"/>
    </source>
</evidence>
<dbReference type="GO" id="GO:0008233">
    <property type="term" value="F:peptidase activity"/>
    <property type="evidence" value="ECO:0007669"/>
    <property type="project" value="UniProtKB-KW"/>
</dbReference>
<evidence type="ECO:0000259" key="10">
    <source>
        <dbReference type="Pfam" id="PF00720"/>
    </source>
</evidence>
<dbReference type="GO" id="GO:0004867">
    <property type="term" value="F:serine-type endopeptidase inhibitor activity"/>
    <property type="evidence" value="ECO:0007669"/>
    <property type="project" value="UniProtKB-KW"/>
</dbReference>
<comment type="subcellular location">
    <subcellularLocation>
        <location evidence="1">Secreted</location>
    </subcellularLocation>
</comment>
<dbReference type="AlphaFoldDB" id="A0A101UYD3"/>
<evidence type="ECO:0000256" key="1">
    <source>
        <dbReference type="ARBA" id="ARBA00004613"/>
    </source>
</evidence>
<dbReference type="OrthoDB" id="4567948at2"/>
<keyword evidence="6 8" id="KW-0722">Serine protease inhibitor</keyword>
<keyword evidence="7" id="KW-1015">Disulfide bond</keyword>
<reference evidence="11 12" key="1">
    <citation type="submission" date="2015-10" db="EMBL/GenBank/DDBJ databases">
        <title>Draft genome sequence of Streptomyces sp. RV15, isolated from a marine sponge.</title>
        <authorList>
            <person name="Ruckert C."/>
            <person name="Abdelmohsen U.R."/>
            <person name="Winkler A."/>
            <person name="Hentschel U."/>
            <person name="Kalinowski J."/>
            <person name="Kampfer P."/>
            <person name="Glaeser S."/>
        </authorList>
    </citation>
    <scope>NUCLEOTIDE SEQUENCE [LARGE SCALE GENOMIC DNA]</scope>
    <source>
        <strain evidence="11 12">RV15</strain>
    </source>
</reference>
<dbReference type="GO" id="GO:0006508">
    <property type="term" value="P:proteolysis"/>
    <property type="evidence" value="ECO:0007669"/>
    <property type="project" value="UniProtKB-KW"/>
</dbReference>
<accession>A0A101UYD3</accession>
<keyword evidence="5 8" id="KW-0646">Protease inhibitor</keyword>
<evidence type="ECO:0000256" key="9">
    <source>
        <dbReference type="SAM" id="SignalP"/>
    </source>
</evidence>
<keyword evidence="12" id="KW-1185">Reference proteome</keyword>
<evidence type="ECO:0000256" key="7">
    <source>
        <dbReference type="ARBA" id="ARBA00023157"/>
    </source>
</evidence>
<comment type="similarity">
    <text evidence="2 8">Belongs to the protease inhibitor I16 (SSI) family.</text>
</comment>
<keyword evidence="11" id="KW-0378">Hydrolase</keyword>
<keyword evidence="11" id="KW-0645">Protease</keyword>
<feature type="domain" description="Subtilisin inhibitor" evidence="10">
    <location>
        <begin position="40"/>
        <end position="123"/>
    </location>
</feature>
<comment type="caution">
    <text evidence="11">The sequence shown here is derived from an EMBL/GenBank/DDBJ whole genome shotgun (WGS) entry which is preliminary data.</text>
</comment>
<evidence type="ECO:0000256" key="4">
    <source>
        <dbReference type="ARBA" id="ARBA00022525"/>
    </source>
</evidence>
<sequence>MTYSITAKAVPAGLLAAASLLALGAAPAQATTQDSLPGNWLFLTVTKGDARHSDTRGTLLMCNPPQGHGKAAEACAELEPVGGDIVGLRPQDVHCPMIYAPVTAHARGQWQGQPVEYQETFSNACVLGARTGSVFALDA</sequence>
<protein>
    <submittedName>
        <fullName evidence="11">Serine protease</fullName>
    </submittedName>
</protein>
<evidence type="ECO:0000256" key="6">
    <source>
        <dbReference type="ARBA" id="ARBA00022900"/>
    </source>
</evidence>
<dbReference type="PRINTS" id="PR00294">
    <property type="entry name" value="SSBTLNINHBTR"/>
</dbReference>
<proteinExistence type="inferred from homology"/>
<dbReference type="RefSeq" id="WP_067024054.1">
    <property type="nucleotide sequence ID" value="NZ_KQ949087.1"/>
</dbReference>
<evidence type="ECO:0000313" key="12">
    <source>
        <dbReference type="Proteomes" id="UP000053260"/>
    </source>
</evidence>
<organism evidence="11 12">
    <name type="scientific">Streptomyces dysideae</name>
    <dbReference type="NCBI Taxonomy" id="909626"/>
    <lineage>
        <taxon>Bacteria</taxon>
        <taxon>Bacillati</taxon>
        <taxon>Actinomycetota</taxon>
        <taxon>Actinomycetes</taxon>
        <taxon>Kitasatosporales</taxon>
        <taxon>Streptomycetaceae</taxon>
        <taxon>Streptomyces</taxon>
    </lineage>
</organism>
<dbReference type="InterPro" id="IPR000691">
    <property type="entry name" value="Prot_inh_I16_SSI"/>
</dbReference>
<dbReference type="Proteomes" id="UP000053260">
    <property type="component" value="Unassembled WGS sequence"/>
</dbReference>
<gene>
    <name evidence="11" type="ORF">AQJ91_21350</name>
</gene>
<dbReference type="Pfam" id="PF00720">
    <property type="entry name" value="SSI"/>
    <property type="match status" value="1"/>
</dbReference>
<keyword evidence="4" id="KW-0964">Secreted</keyword>
<dbReference type="GO" id="GO:0005576">
    <property type="term" value="C:extracellular region"/>
    <property type="evidence" value="ECO:0007669"/>
    <property type="project" value="UniProtKB-SubCell"/>
</dbReference>
<dbReference type="STRING" id="909626.AQJ91_21350"/>